<dbReference type="OrthoDB" id="8119704at2759"/>
<protein>
    <submittedName>
        <fullName evidence="1">Uncharacterized protein</fullName>
    </submittedName>
</protein>
<accession>A0A150FTW7</accession>
<dbReference type="AlphaFoldDB" id="A0A150FTW7"/>
<evidence type="ECO:0000313" key="1">
    <source>
        <dbReference type="EMBL" id="KXZ41036.1"/>
    </source>
</evidence>
<comment type="caution">
    <text evidence="1">The sequence shown here is derived from an EMBL/GenBank/DDBJ whole genome shotgun (WGS) entry which is preliminary data.</text>
</comment>
<evidence type="ECO:0000313" key="2">
    <source>
        <dbReference type="Proteomes" id="UP000075714"/>
    </source>
</evidence>
<keyword evidence="2" id="KW-1185">Reference proteome</keyword>
<dbReference type="Gene3D" id="3.40.50.1220">
    <property type="entry name" value="TPP-binding domain"/>
    <property type="match status" value="1"/>
</dbReference>
<organism evidence="1 2">
    <name type="scientific">Gonium pectorale</name>
    <name type="common">Green alga</name>
    <dbReference type="NCBI Taxonomy" id="33097"/>
    <lineage>
        <taxon>Eukaryota</taxon>
        <taxon>Viridiplantae</taxon>
        <taxon>Chlorophyta</taxon>
        <taxon>core chlorophytes</taxon>
        <taxon>Chlorophyceae</taxon>
        <taxon>CS clade</taxon>
        <taxon>Chlamydomonadales</taxon>
        <taxon>Volvocaceae</taxon>
        <taxon>Gonium</taxon>
    </lineage>
</organism>
<proteinExistence type="predicted"/>
<dbReference type="Proteomes" id="UP000075714">
    <property type="component" value="Unassembled WGS sequence"/>
</dbReference>
<name>A0A150FTW7_GONPE</name>
<gene>
    <name evidence="1" type="ORF">GPECTOR_936g193</name>
</gene>
<dbReference type="EMBL" id="LSYV01000932">
    <property type="protein sequence ID" value="KXZ41036.1"/>
    <property type="molecule type" value="Genomic_DNA"/>
</dbReference>
<sequence>MDDEAAGSGSGSSGAAAATPAAPWVYVANHTLRHDPSHLVSHRAVMELTHFMDAVIAPVAAAAAGAAAGPRDCGDPWVGVSDYGRLLLQLDAAVSDEVGGMGWGSARPGFGPYRAMGAGAQ</sequence>
<reference evidence="2" key="1">
    <citation type="journal article" date="2016" name="Nat. Commun.">
        <title>The Gonium pectorale genome demonstrates co-option of cell cycle regulation during the evolution of multicellularity.</title>
        <authorList>
            <person name="Hanschen E.R."/>
            <person name="Marriage T.N."/>
            <person name="Ferris P.J."/>
            <person name="Hamaji T."/>
            <person name="Toyoda A."/>
            <person name="Fujiyama A."/>
            <person name="Neme R."/>
            <person name="Noguchi H."/>
            <person name="Minakuchi Y."/>
            <person name="Suzuki M."/>
            <person name="Kawai-Toyooka H."/>
            <person name="Smith D.R."/>
            <person name="Sparks H."/>
            <person name="Anderson J."/>
            <person name="Bakaric R."/>
            <person name="Luria V."/>
            <person name="Karger A."/>
            <person name="Kirschner M.W."/>
            <person name="Durand P.M."/>
            <person name="Michod R.E."/>
            <person name="Nozaki H."/>
            <person name="Olson B.J."/>
        </authorList>
    </citation>
    <scope>NUCLEOTIDE SEQUENCE [LARGE SCALE GENOMIC DNA]</scope>
    <source>
        <strain evidence="2">NIES-2863</strain>
    </source>
</reference>